<evidence type="ECO:0000313" key="1">
    <source>
        <dbReference type="EMBL" id="KKN34263.1"/>
    </source>
</evidence>
<dbReference type="EMBL" id="LAZR01002117">
    <property type="protein sequence ID" value="KKN34263.1"/>
    <property type="molecule type" value="Genomic_DNA"/>
</dbReference>
<organism evidence="1">
    <name type="scientific">marine sediment metagenome</name>
    <dbReference type="NCBI Taxonomy" id="412755"/>
    <lineage>
        <taxon>unclassified sequences</taxon>
        <taxon>metagenomes</taxon>
        <taxon>ecological metagenomes</taxon>
    </lineage>
</organism>
<accession>A0A0F9SYK3</accession>
<sequence>MNAAAWEKKVCDCPRKGRLVLTKEILTTGPDTSWREQPIVTGCFRCGRCGQNWLFSRKPTDEERPRCLKALRKRQAQIEAQP</sequence>
<proteinExistence type="predicted"/>
<gene>
    <name evidence="1" type="ORF">LCGC14_0795620</name>
</gene>
<protein>
    <submittedName>
        <fullName evidence="1">Uncharacterized protein</fullName>
    </submittedName>
</protein>
<name>A0A0F9SYK3_9ZZZZ</name>
<reference evidence="1" key="1">
    <citation type="journal article" date="2015" name="Nature">
        <title>Complex archaea that bridge the gap between prokaryotes and eukaryotes.</title>
        <authorList>
            <person name="Spang A."/>
            <person name="Saw J.H."/>
            <person name="Jorgensen S.L."/>
            <person name="Zaremba-Niedzwiedzka K."/>
            <person name="Martijn J."/>
            <person name="Lind A.E."/>
            <person name="van Eijk R."/>
            <person name="Schleper C."/>
            <person name="Guy L."/>
            <person name="Ettema T.J."/>
        </authorList>
    </citation>
    <scope>NUCLEOTIDE SEQUENCE</scope>
</reference>
<comment type="caution">
    <text evidence="1">The sequence shown here is derived from an EMBL/GenBank/DDBJ whole genome shotgun (WGS) entry which is preliminary data.</text>
</comment>
<dbReference type="AlphaFoldDB" id="A0A0F9SYK3"/>